<dbReference type="RefSeq" id="WP_094095476.1">
    <property type="nucleotide sequence ID" value="NZ_BMHF01000002.1"/>
</dbReference>
<organism evidence="2 3">
    <name type="scientific">Paenibacillus physcomitrellae</name>
    <dbReference type="NCBI Taxonomy" id="1619311"/>
    <lineage>
        <taxon>Bacteria</taxon>
        <taxon>Bacillati</taxon>
        <taxon>Bacillota</taxon>
        <taxon>Bacilli</taxon>
        <taxon>Bacillales</taxon>
        <taxon>Paenibacillaceae</taxon>
        <taxon>Paenibacillus</taxon>
    </lineage>
</organism>
<dbReference type="PANTHER" id="PTHR43638:SF3">
    <property type="entry name" value="ALDEHYDE REDUCTASE"/>
    <property type="match status" value="1"/>
</dbReference>
<dbReference type="PRINTS" id="PR00069">
    <property type="entry name" value="ALDKETRDTASE"/>
</dbReference>
<dbReference type="PANTHER" id="PTHR43638">
    <property type="entry name" value="OXIDOREDUCTASE, ALDO/KETO REDUCTASE FAMILY PROTEIN"/>
    <property type="match status" value="1"/>
</dbReference>
<dbReference type="Proteomes" id="UP000609323">
    <property type="component" value="Unassembled WGS sequence"/>
</dbReference>
<gene>
    <name evidence="2" type="ORF">GCM10010917_10040</name>
</gene>
<dbReference type="Pfam" id="PF00248">
    <property type="entry name" value="Aldo_ket_red"/>
    <property type="match status" value="1"/>
</dbReference>
<evidence type="ECO:0000259" key="1">
    <source>
        <dbReference type="Pfam" id="PF00248"/>
    </source>
</evidence>
<dbReference type="InterPro" id="IPR036812">
    <property type="entry name" value="NAD(P)_OxRdtase_dom_sf"/>
</dbReference>
<protein>
    <submittedName>
        <fullName evidence="2">Oxidoreductase</fullName>
    </submittedName>
</protein>
<name>A0ABQ1FRB3_9BACL</name>
<dbReference type="InterPro" id="IPR020471">
    <property type="entry name" value="AKR"/>
</dbReference>
<feature type="domain" description="NADP-dependent oxidoreductase" evidence="1">
    <location>
        <begin position="16"/>
        <end position="269"/>
    </location>
</feature>
<dbReference type="EMBL" id="BMHF01000002">
    <property type="protein sequence ID" value="GGA27189.1"/>
    <property type="molecule type" value="Genomic_DNA"/>
</dbReference>
<evidence type="ECO:0000313" key="2">
    <source>
        <dbReference type="EMBL" id="GGA27189.1"/>
    </source>
</evidence>
<reference evidence="3" key="1">
    <citation type="journal article" date="2019" name="Int. J. Syst. Evol. Microbiol.">
        <title>The Global Catalogue of Microorganisms (GCM) 10K type strain sequencing project: providing services to taxonomists for standard genome sequencing and annotation.</title>
        <authorList>
            <consortium name="The Broad Institute Genomics Platform"/>
            <consortium name="The Broad Institute Genome Sequencing Center for Infectious Disease"/>
            <person name="Wu L."/>
            <person name="Ma J."/>
        </authorList>
    </citation>
    <scope>NUCLEOTIDE SEQUENCE [LARGE SCALE GENOMIC DNA]</scope>
    <source>
        <strain evidence="3">CGMCC 1.15044</strain>
    </source>
</reference>
<accession>A0ABQ1FRB3</accession>
<comment type="caution">
    <text evidence="2">The sequence shown here is derived from an EMBL/GenBank/DDBJ whole genome shotgun (WGS) entry which is preliminary data.</text>
</comment>
<dbReference type="PIRSF" id="PIRSF000097">
    <property type="entry name" value="AKR"/>
    <property type="match status" value="1"/>
</dbReference>
<dbReference type="CDD" id="cd19138">
    <property type="entry name" value="AKR_YeaE"/>
    <property type="match status" value="1"/>
</dbReference>
<evidence type="ECO:0000313" key="3">
    <source>
        <dbReference type="Proteomes" id="UP000609323"/>
    </source>
</evidence>
<keyword evidence="3" id="KW-1185">Reference proteome</keyword>
<sequence>MNRQVELTPGNRVPAIGQGTWYMGEKADQRKQEVYALQLGIDLGMTVIDTAEMYAEGGAERVVGEAVQGRRDQVFIVSKVYPHHAAGSQMQRACDQSLKRLGTDCIDLYLLHWRGDIPLEETVTAMEGLRQSGKIRAWGVSNLDTADMEELWSLPGGDQCAANQVLYHAASRGIEVDLLPWARQHHVPTMAYCPLAQGGQLRRELLTHPVIGRIAKERGATPAQIALAWVIREDDILAIPKAVQPQHVKDNAAAADIRLTARELADMDGVFPAPASKVPLDIV</sequence>
<dbReference type="Gene3D" id="3.20.20.100">
    <property type="entry name" value="NADP-dependent oxidoreductase domain"/>
    <property type="match status" value="1"/>
</dbReference>
<dbReference type="SUPFAM" id="SSF51430">
    <property type="entry name" value="NAD(P)-linked oxidoreductase"/>
    <property type="match status" value="1"/>
</dbReference>
<dbReference type="InterPro" id="IPR023210">
    <property type="entry name" value="NADP_OxRdtase_dom"/>
</dbReference>
<proteinExistence type="predicted"/>